<sequence length="43" mass="4849">MQTDNKEVLDSEWIDLLLEALDMNISSAEVSNFLQHGNQSAQN</sequence>
<organism evidence="2 3">
    <name type="scientific">Bacillus bruguierae</name>
    <dbReference type="NCBI Taxonomy" id="3127667"/>
    <lineage>
        <taxon>Bacteria</taxon>
        <taxon>Bacillati</taxon>
        <taxon>Bacillota</taxon>
        <taxon>Bacilli</taxon>
        <taxon>Bacillales</taxon>
        <taxon>Bacillaceae</taxon>
        <taxon>Bacillus</taxon>
    </lineage>
</organism>
<accession>A0ABU8FD15</accession>
<evidence type="ECO:0000313" key="3">
    <source>
        <dbReference type="Proteomes" id="UP001372526"/>
    </source>
</evidence>
<name>A0ABU8FD15_9BACI</name>
<proteinExistence type="predicted"/>
<dbReference type="EMBL" id="JBAWSX010000002">
    <property type="protein sequence ID" value="MEI4800572.1"/>
    <property type="molecule type" value="Genomic_DNA"/>
</dbReference>
<comment type="caution">
    <text evidence="2">The sequence shown here is derived from an EMBL/GenBank/DDBJ whole genome shotgun (WGS) entry which is preliminary data.</text>
</comment>
<dbReference type="Pfam" id="PF08671">
    <property type="entry name" value="SinI"/>
    <property type="match status" value="1"/>
</dbReference>
<dbReference type="InterPro" id="IPR036281">
    <property type="entry name" value="SinR/SinI_dimer_dom_sf"/>
</dbReference>
<dbReference type="RefSeq" id="WP_139207651.1">
    <property type="nucleotide sequence ID" value="NZ_JBAWSX010000002.1"/>
</dbReference>
<dbReference type="InterPro" id="IPR010981">
    <property type="entry name" value="SinR/SinI_dimer_dom"/>
</dbReference>
<evidence type="ECO:0000313" key="2">
    <source>
        <dbReference type="EMBL" id="MEI4800572.1"/>
    </source>
</evidence>
<keyword evidence="3" id="KW-1185">Reference proteome</keyword>
<protein>
    <submittedName>
        <fullName evidence="2">Anti-repressor SinI family protein</fullName>
    </submittedName>
</protein>
<evidence type="ECO:0000259" key="1">
    <source>
        <dbReference type="PROSITE" id="PS51500"/>
    </source>
</evidence>
<dbReference type="PROSITE" id="PS51500">
    <property type="entry name" value="SIN"/>
    <property type="match status" value="1"/>
</dbReference>
<reference evidence="2 3" key="1">
    <citation type="submission" date="2024-01" db="EMBL/GenBank/DDBJ databases">
        <title>Seven novel Bacillus-like species.</title>
        <authorList>
            <person name="Liu G."/>
        </authorList>
    </citation>
    <scope>NUCLEOTIDE SEQUENCE [LARGE SCALE GENOMIC DNA]</scope>
    <source>
        <strain evidence="2 3">FJAT-51639</strain>
    </source>
</reference>
<feature type="domain" description="Sin" evidence="1">
    <location>
        <begin position="1"/>
        <end position="38"/>
    </location>
</feature>
<gene>
    <name evidence="2" type="ORF">WAZ07_04390</name>
</gene>
<dbReference type="SUPFAM" id="SSF47406">
    <property type="entry name" value="SinR repressor dimerisation domain-like"/>
    <property type="match status" value="1"/>
</dbReference>
<dbReference type="Proteomes" id="UP001372526">
    <property type="component" value="Unassembled WGS sequence"/>
</dbReference>